<dbReference type="InterPro" id="IPR010360">
    <property type="entry name" value="DUF956"/>
</dbReference>
<evidence type="ECO:0008006" key="3">
    <source>
        <dbReference type="Google" id="ProtNLM"/>
    </source>
</evidence>
<evidence type="ECO:0000313" key="1">
    <source>
        <dbReference type="EMBL" id="MBB5183110.1"/>
    </source>
</evidence>
<keyword evidence="2" id="KW-1185">Reference proteome</keyword>
<organism evidence="1 2">
    <name type="scientific">Catenisphaera adipataccumulans</name>
    <dbReference type="NCBI Taxonomy" id="700500"/>
    <lineage>
        <taxon>Bacteria</taxon>
        <taxon>Bacillati</taxon>
        <taxon>Bacillota</taxon>
        <taxon>Erysipelotrichia</taxon>
        <taxon>Erysipelotrichales</taxon>
        <taxon>Erysipelotrichaceae</taxon>
        <taxon>Catenisphaera</taxon>
    </lineage>
</organism>
<dbReference type="Pfam" id="PF06115">
    <property type="entry name" value="DUF956"/>
    <property type="match status" value="1"/>
</dbReference>
<reference evidence="1 2" key="1">
    <citation type="submission" date="2020-08" db="EMBL/GenBank/DDBJ databases">
        <title>Genomic Encyclopedia of Type Strains, Phase IV (KMG-IV): sequencing the most valuable type-strain genomes for metagenomic binning, comparative biology and taxonomic classification.</title>
        <authorList>
            <person name="Goeker M."/>
        </authorList>
    </citation>
    <scope>NUCLEOTIDE SEQUENCE [LARGE SCALE GENOMIC DNA]</scope>
    <source>
        <strain evidence="1 2">DSM 25799</strain>
    </source>
</reference>
<dbReference type="AlphaFoldDB" id="A0A7W8D025"/>
<proteinExistence type="predicted"/>
<dbReference type="PIRSF" id="PIRSF021265">
    <property type="entry name" value="DUF956"/>
    <property type="match status" value="1"/>
</dbReference>
<accession>A0A7W8D025</accession>
<protein>
    <recommendedName>
        <fullName evidence="3">DUF956 family protein</fullName>
    </recommendedName>
</protein>
<gene>
    <name evidence="1" type="ORF">HNQ47_001130</name>
</gene>
<dbReference type="Proteomes" id="UP000539953">
    <property type="component" value="Unassembled WGS sequence"/>
</dbReference>
<dbReference type="EMBL" id="JACHHK010000003">
    <property type="protein sequence ID" value="MBB5183110.1"/>
    <property type="molecule type" value="Genomic_DNA"/>
</dbReference>
<evidence type="ECO:0000313" key="2">
    <source>
        <dbReference type="Proteomes" id="UP000539953"/>
    </source>
</evidence>
<comment type="caution">
    <text evidence="1">The sequence shown here is derived from an EMBL/GenBank/DDBJ whole genome shotgun (WGS) entry which is preliminary data.</text>
</comment>
<sequence length="129" mass="14658">MPVQSQNTKVDLTMPTSSLYGLTSVGKAMVGDKAFEYYNDRNVQDYVQIPWSEIDLIAASVLFGGRKISRFVIMTKENGNYTFSARDNKKMLRAIRNYVPADRMVRSLSFFDVLKRGTKNLFSIGKKAK</sequence>
<name>A0A7W8D025_9FIRM</name>
<dbReference type="RefSeq" id="WP_183328391.1">
    <property type="nucleotide sequence ID" value="NZ_JACHHK010000003.1"/>
</dbReference>